<accession>A0ABQ6XYH0</accession>
<protein>
    <submittedName>
        <fullName evidence="2">Uncharacterized protein</fullName>
    </submittedName>
</protein>
<reference evidence="2 3" key="1">
    <citation type="submission" date="2013-05" db="EMBL/GenBank/DDBJ databases">
        <title>Genome Sequence of Streptomyces fradiae.</title>
        <authorList>
            <person name="Kirby R."/>
        </authorList>
    </citation>
    <scope>NUCLEOTIDE SEQUENCE [LARGE SCALE GENOMIC DNA]</scope>
    <source>
        <strain evidence="2 3">ATCC 10745</strain>
    </source>
</reference>
<dbReference type="EMBL" id="ASYR01000006">
    <property type="protein sequence ID" value="KAF0650796.1"/>
    <property type="molecule type" value="Genomic_DNA"/>
</dbReference>
<evidence type="ECO:0000256" key="1">
    <source>
        <dbReference type="SAM" id="MobiDB-lite"/>
    </source>
</evidence>
<dbReference type="Proteomes" id="UP000731519">
    <property type="component" value="Unassembled WGS sequence"/>
</dbReference>
<feature type="compositionally biased region" description="Basic and acidic residues" evidence="1">
    <location>
        <begin position="1"/>
        <end position="19"/>
    </location>
</feature>
<evidence type="ECO:0000313" key="3">
    <source>
        <dbReference type="Proteomes" id="UP000731519"/>
    </source>
</evidence>
<organism evidence="2 3">
    <name type="scientific">Streptomyces fradiae ATCC 10745 = DSM 40063</name>
    <dbReference type="NCBI Taxonomy" id="1319510"/>
    <lineage>
        <taxon>Bacteria</taxon>
        <taxon>Bacillati</taxon>
        <taxon>Actinomycetota</taxon>
        <taxon>Actinomycetes</taxon>
        <taxon>Kitasatosporales</taxon>
        <taxon>Streptomycetaceae</taxon>
        <taxon>Streptomyces</taxon>
    </lineage>
</organism>
<feature type="compositionally biased region" description="Pro residues" evidence="1">
    <location>
        <begin position="22"/>
        <end position="39"/>
    </location>
</feature>
<comment type="caution">
    <text evidence="2">The sequence shown here is derived from an EMBL/GenBank/DDBJ whole genome shotgun (WGS) entry which is preliminary data.</text>
</comment>
<gene>
    <name evidence="2" type="ORF">K701_05305</name>
</gene>
<proteinExistence type="predicted"/>
<sequence>MEHQAEGKHRSPIGDDGHQPNRPVPPPPPPAPAPVPERK</sequence>
<feature type="region of interest" description="Disordered" evidence="1">
    <location>
        <begin position="1"/>
        <end position="39"/>
    </location>
</feature>
<name>A0ABQ6XYH0_STRFR</name>
<keyword evidence="3" id="KW-1185">Reference proteome</keyword>
<evidence type="ECO:0000313" key="2">
    <source>
        <dbReference type="EMBL" id="KAF0650796.1"/>
    </source>
</evidence>